<dbReference type="SUPFAM" id="SSF51419">
    <property type="entry name" value="PLP-binding barrel"/>
    <property type="match status" value="1"/>
</dbReference>
<evidence type="ECO:0000259" key="2">
    <source>
        <dbReference type="Pfam" id="PF21279"/>
    </source>
</evidence>
<proteinExistence type="predicted"/>
<protein>
    <submittedName>
        <fullName evidence="3">Predicted amino acid racemase</fullName>
    </submittedName>
</protein>
<name>A0A1I0YGL4_9BACI</name>
<dbReference type="Pfam" id="PF21279">
    <property type="entry name" value="YhfX-like_C"/>
    <property type="match status" value="1"/>
</dbReference>
<feature type="domain" description="Alanine racemase N-terminal" evidence="1">
    <location>
        <begin position="33"/>
        <end position="264"/>
    </location>
</feature>
<evidence type="ECO:0000313" key="3">
    <source>
        <dbReference type="EMBL" id="SFB12474.1"/>
    </source>
</evidence>
<dbReference type="InterPro" id="IPR029066">
    <property type="entry name" value="PLP-binding_barrel"/>
</dbReference>
<dbReference type="InterPro" id="IPR001608">
    <property type="entry name" value="Ala_racemase_N"/>
</dbReference>
<dbReference type="Pfam" id="PF01168">
    <property type="entry name" value="Ala_racemase_N"/>
    <property type="match status" value="1"/>
</dbReference>
<feature type="domain" description="YhfX-like C-terminal" evidence="2">
    <location>
        <begin position="278"/>
        <end position="379"/>
    </location>
</feature>
<dbReference type="InterPro" id="IPR048449">
    <property type="entry name" value="YhfX-like_C"/>
</dbReference>
<evidence type="ECO:0000313" key="4">
    <source>
        <dbReference type="Proteomes" id="UP000198642"/>
    </source>
</evidence>
<dbReference type="Proteomes" id="UP000198642">
    <property type="component" value="Unassembled WGS sequence"/>
</dbReference>
<sequence>MFLDVTKRRNPQLIQTGVSLHQMGDIPPNTYVIDVDILKENVKKLAAEAADNDMELYFMIKQLGRVPELADIIVENGIKKAVAVDFDEGKVLADHGIAIGNIGHLVQPGKHQWKEVLSWDPDVVTVFSFERAKQVSKAAESLGVNQDILLKVEGPEDKIYEGQEGGMLLNDLPKDVDKIESLTGVTIAGVTTFPNLELNNNKTGMAPTNNFHTLFQAKDVLIDKGITIKQVNGPSGTSCDTIPYLAENGVTHGEPGHGLTGTTPLHAYQDSPEKPAIVYVTEVSHQHNTNFQVIAGGYYGRSRMKGCLVGNDQSSILEQFTSAYHNSPETIDYYGTIENPEDFTVRIGDTAVFAFRSQIFVTRAHVALVEGIQSGNPRIRHLERKW</sequence>
<dbReference type="RefSeq" id="WP_090237528.1">
    <property type="nucleotide sequence ID" value="NZ_FOJW01000007.1"/>
</dbReference>
<dbReference type="EMBL" id="FOJW01000007">
    <property type="protein sequence ID" value="SFB12474.1"/>
    <property type="molecule type" value="Genomic_DNA"/>
</dbReference>
<dbReference type="CDD" id="cd06811">
    <property type="entry name" value="PLPDE_III_yhfX_like"/>
    <property type="match status" value="1"/>
</dbReference>
<dbReference type="AlphaFoldDB" id="A0A1I0YGL4"/>
<reference evidence="3 4" key="1">
    <citation type="submission" date="2016-10" db="EMBL/GenBank/DDBJ databases">
        <authorList>
            <person name="de Groot N.N."/>
        </authorList>
    </citation>
    <scope>NUCLEOTIDE SEQUENCE [LARGE SCALE GENOMIC DNA]</scope>
    <source>
        <strain evidence="3 4">CGMCC 1.3702</strain>
    </source>
</reference>
<dbReference type="Gene3D" id="2.40.37.30">
    <property type="match status" value="2"/>
</dbReference>
<gene>
    <name evidence="3" type="ORF">SAMN04488072_107167</name>
</gene>
<accession>A0A1I0YGL4</accession>
<organism evidence="3 4">
    <name type="scientific">Lentibacillus halodurans</name>
    <dbReference type="NCBI Taxonomy" id="237679"/>
    <lineage>
        <taxon>Bacteria</taxon>
        <taxon>Bacillati</taxon>
        <taxon>Bacillota</taxon>
        <taxon>Bacilli</taxon>
        <taxon>Bacillales</taxon>
        <taxon>Bacillaceae</taxon>
        <taxon>Lentibacillus</taxon>
    </lineage>
</organism>
<evidence type="ECO:0000259" key="1">
    <source>
        <dbReference type="Pfam" id="PF01168"/>
    </source>
</evidence>
<dbReference type="OrthoDB" id="3189402at2"/>
<keyword evidence="4" id="KW-1185">Reference proteome</keyword>
<dbReference type="STRING" id="237679.SAMN04488072_107167"/>